<dbReference type="Proteomes" id="UP001230768">
    <property type="component" value="Chromosome"/>
</dbReference>
<dbReference type="EMBL" id="CP117430">
    <property type="protein sequence ID" value="WLI21137.1"/>
    <property type="molecule type" value="Genomic_DNA"/>
</dbReference>
<evidence type="ECO:0000313" key="1">
    <source>
        <dbReference type="EMBL" id="WLI21137.1"/>
    </source>
</evidence>
<evidence type="ECO:0000313" key="2">
    <source>
        <dbReference type="Proteomes" id="UP001230768"/>
    </source>
</evidence>
<name>A0ABY9GZD4_9PSED</name>
<protein>
    <submittedName>
        <fullName evidence="1">Uncharacterized protein</fullName>
    </submittedName>
</protein>
<gene>
    <name evidence="1" type="ORF">PSH88_14315</name>
</gene>
<dbReference type="RefSeq" id="WP_305426893.1">
    <property type="nucleotide sequence ID" value="NZ_CP117430.1"/>
</dbReference>
<reference evidence="1 2" key="1">
    <citation type="submission" date="2023-02" db="EMBL/GenBank/DDBJ databases">
        <title>Evolution of Hrp T3SS in non-pathogenic Pseudomonas fluorescens.</title>
        <authorList>
            <person name="Liao K."/>
            <person name="Wei H."/>
            <person name="Gu Y."/>
        </authorList>
    </citation>
    <scope>NUCLEOTIDE SEQUENCE [LARGE SCALE GENOMIC DNA]</scope>
    <source>
        <strain evidence="1 2">FP607</strain>
    </source>
</reference>
<keyword evidence="2" id="KW-1185">Reference proteome</keyword>
<organism evidence="1 2">
    <name type="scientific">Pseudomonas wuhanensis</name>
    <dbReference type="NCBI Taxonomy" id="2954098"/>
    <lineage>
        <taxon>Bacteria</taxon>
        <taxon>Pseudomonadati</taxon>
        <taxon>Pseudomonadota</taxon>
        <taxon>Gammaproteobacteria</taxon>
        <taxon>Pseudomonadales</taxon>
        <taxon>Pseudomonadaceae</taxon>
        <taxon>Pseudomonas</taxon>
    </lineage>
</organism>
<accession>A0ABY9GZD4</accession>
<proteinExistence type="predicted"/>
<sequence>MDQKIPRQTTGTMSAEIDYFNESFKGSSGFAIQKSPERFYVKARMDLPNGQWRYISMYLPASIPDDGSEFDLSLVMNPDSNTQARANYEQFSPGGSQWGSASGQLRMSYNWKTAQMKGTFQFKSRVGSTEINISAGEFDLTGITDGVKHNGTFTDSGTFKATSKEWGSFNANDVSIECKKIPVDPVGYWEIVGRMDNELPPTRSHIALFINENVEGKEHQLKDNKDVWVTYFRPDHGGIFHAIEGRLSFTSLPGTGHAEGTLIANFIENEKKILVNGEFNIEDNEF</sequence>